<keyword evidence="2" id="KW-0547">Nucleotide-binding</keyword>
<dbReference type="SUPFAM" id="SSF52402">
    <property type="entry name" value="Adenine nucleotide alpha hydrolases-like"/>
    <property type="match status" value="2"/>
</dbReference>
<name>A0A846X9M7_9NOCA</name>
<feature type="domain" description="UspA" evidence="4">
    <location>
        <begin position="15"/>
        <end position="154"/>
    </location>
</feature>
<dbReference type="GO" id="GO:0005524">
    <property type="term" value="F:ATP binding"/>
    <property type="evidence" value="ECO:0007669"/>
    <property type="project" value="UniProtKB-KW"/>
</dbReference>
<evidence type="ECO:0000256" key="2">
    <source>
        <dbReference type="ARBA" id="ARBA00022741"/>
    </source>
</evidence>
<feature type="domain" description="UspA" evidence="4">
    <location>
        <begin position="166"/>
        <end position="299"/>
    </location>
</feature>
<dbReference type="AlphaFoldDB" id="A0A846X9M7"/>
<dbReference type="PRINTS" id="PR01438">
    <property type="entry name" value="UNVRSLSTRESS"/>
</dbReference>
<dbReference type="InterPro" id="IPR006015">
    <property type="entry name" value="Universal_stress_UspA"/>
</dbReference>
<keyword evidence="6" id="KW-1185">Reference proteome</keyword>
<dbReference type="PANTHER" id="PTHR46268">
    <property type="entry name" value="STRESS RESPONSE PROTEIN NHAX"/>
    <property type="match status" value="1"/>
</dbReference>
<proteinExistence type="inferred from homology"/>
<organism evidence="5 6">
    <name type="scientific">Nocardia speluncae</name>
    <dbReference type="NCBI Taxonomy" id="419477"/>
    <lineage>
        <taxon>Bacteria</taxon>
        <taxon>Bacillati</taxon>
        <taxon>Actinomycetota</taxon>
        <taxon>Actinomycetes</taxon>
        <taxon>Mycobacteriales</taxon>
        <taxon>Nocardiaceae</taxon>
        <taxon>Nocardia</taxon>
    </lineage>
</organism>
<dbReference type="InterPro" id="IPR006016">
    <property type="entry name" value="UspA"/>
</dbReference>
<evidence type="ECO:0000313" key="6">
    <source>
        <dbReference type="Proteomes" id="UP000565715"/>
    </source>
</evidence>
<comment type="similarity">
    <text evidence="1">Belongs to the universal stress protein A family.</text>
</comment>
<evidence type="ECO:0000256" key="3">
    <source>
        <dbReference type="ARBA" id="ARBA00022840"/>
    </source>
</evidence>
<comment type="caution">
    <text evidence="5">The sequence shown here is derived from an EMBL/GenBank/DDBJ whole genome shotgun (WGS) entry which is preliminary data.</text>
</comment>
<dbReference type="InterPro" id="IPR014729">
    <property type="entry name" value="Rossmann-like_a/b/a_fold"/>
</dbReference>
<sequence length="304" mass="31499">MSESEREPLPQVASRIVVGADGSPTSLRAVAWAATEAGLHHCDLHIVNAVGVPSGFGPGVVLSDAERQSLRREGEHVTSEAARVARTAGAEHSPVPITTVVTEELPPHALLSRSAPARMLVVGSHGMGAFSRGLLGSVSTTVARHARCPVAVLRSPAGVDAVTARQPILVGVDGTDNSAPAVAAAFDEASRRRTGLIALHAWSDTSGLELPVRGWDSARAETDAVLAENLAGYAEQYPDVEVERIITTDRPVRSLLDAAAGAQLVVVGSHGRGGFTGMLLGSTSNALLHAVDTPLLIVRSRTDG</sequence>
<gene>
    <name evidence="5" type="ORF">HGA13_07670</name>
</gene>
<protein>
    <submittedName>
        <fullName evidence="5">Universal stress protein</fullName>
    </submittedName>
</protein>
<dbReference type="PANTHER" id="PTHR46268:SF27">
    <property type="entry name" value="UNIVERSAL STRESS PROTEIN RV2623"/>
    <property type="match status" value="1"/>
</dbReference>
<keyword evidence="3" id="KW-0067">ATP-binding</keyword>
<reference evidence="5 6" key="1">
    <citation type="submission" date="2020-04" db="EMBL/GenBank/DDBJ databases">
        <title>MicrobeNet Type strains.</title>
        <authorList>
            <person name="Nicholson A.C."/>
        </authorList>
    </citation>
    <scope>NUCLEOTIDE SEQUENCE [LARGE SCALE GENOMIC DNA]</scope>
    <source>
        <strain evidence="5 6">DSM 45078</strain>
    </source>
</reference>
<dbReference type="Proteomes" id="UP000565715">
    <property type="component" value="Unassembled WGS sequence"/>
</dbReference>
<accession>A0A846X9M7</accession>
<evidence type="ECO:0000313" key="5">
    <source>
        <dbReference type="EMBL" id="NKY32951.1"/>
    </source>
</evidence>
<dbReference type="RefSeq" id="WP_068048827.1">
    <property type="nucleotide sequence ID" value="NZ_JAAXOO010000002.1"/>
</dbReference>
<dbReference type="Pfam" id="PF00582">
    <property type="entry name" value="Usp"/>
    <property type="match status" value="2"/>
</dbReference>
<dbReference type="EMBL" id="JAAXOO010000002">
    <property type="protein sequence ID" value="NKY32951.1"/>
    <property type="molecule type" value="Genomic_DNA"/>
</dbReference>
<evidence type="ECO:0000256" key="1">
    <source>
        <dbReference type="ARBA" id="ARBA00008791"/>
    </source>
</evidence>
<evidence type="ECO:0000259" key="4">
    <source>
        <dbReference type="Pfam" id="PF00582"/>
    </source>
</evidence>
<dbReference type="Gene3D" id="3.40.50.620">
    <property type="entry name" value="HUPs"/>
    <property type="match status" value="2"/>
</dbReference>